<dbReference type="GO" id="GO:0005524">
    <property type="term" value="F:ATP binding"/>
    <property type="evidence" value="ECO:0007669"/>
    <property type="project" value="UniProtKB-KW"/>
</dbReference>
<dbReference type="Gene3D" id="3.40.50.300">
    <property type="entry name" value="P-loop containing nucleotide triphosphate hydrolases"/>
    <property type="match status" value="2"/>
</dbReference>
<dbReference type="PANTHER" id="PTHR43790">
    <property type="entry name" value="CARBOHYDRATE TRANSPORT ATP-BINDING PROTEIN MG119-RELATED"/>
    <property type="match status" value="1"/>
</dbReference>
<dbReference type="InterPro" id="IPR017871">
    <property type="entry name" value="ABC_transporter-like_CS"/>
</dbReference>
<keyword evidence="1" id="KW-0547">Nucleotide-binding</keyword>
<protein>
    <submittedName>
        <fullName evidence="4">ABC transporter ATP-binding protein</fullName>
    </submittedName>
</protein>
<gene>
    <name evidence="4" type="ORF">U1T56_18250</name>
</gene>
<evidence type="ECO:0000256" key="2">
    <source>
        <dbReference type="ARBA" id="ARBA00022840"/>
    </source>
</evidence>
<dbReference type="Proteomes" id="UP001375743">
    <property type="component" value="Unassembled WGS sequence"/>
</dbReference>
<dbReference type="CDD" id="cd03216">
    <property type="entry name" value="ABC_Carb_Monos_I"/>
    <property type="match status" value="1"/>
</dbReference>
<dbReference type="RefSeq" id="WP_418160944.1">
    <property type="nucleotide sequence ID" value="NZ_JBBLZC010000021.1"/>
</dbReference>
<evidence type="ECO:0000256" key="1">
    <source>
        <dbReference type="ARBA" id="ARBA00022741"/>
    </source>
</evidence>
<comment type="caution">
    <text evidence="4">The sequence shown here is derived from an EMBL/GenBank/DDBJ whole genome shotgun (WGS) entry which is preliminary data.</text>
</comment>
<feature type="domain" description="ABC transporter" evidence="3">
    <location>
        <begin position="15"/>
        <end position="255"/>
    </location>
</feature>
<dbReference type="Pfam" id="PF00005">
    <property type="entry name" value="ABC_tran"/>
    <property type="match status" value="2"/>
</dbReference>
<dbReference type="InterPro" id="IPR050107">
    <property type="entry name" value="ABC_carbohydrate_import_ATPase"/>
</dbReference>
<dbReference type="PROSITE" id="PS50893">
    <property type="entry name" value="ABC_TRANSPORTER_2"/>
    <property type="match status" value="2"/>
</dbReference>
<keyword evidence="2 4" id="KW-0067">ATP-binding</keyword>
<dbReference type="InterPro" id="IPR003439">
    <property type="entry name" value="ABC_transporter-like_ATP-bd"/>
</dbReference>
<dbReference type="EMBL" id="JBBLZC010000021">
    <property type="protein sequence ID" value="MEK0085098.1"/>
    <property type="molecule type" value="Genomic_DNA"/>
</dbReference>
<proteinExistence type="predicted"/>
<accession>A0ABU8XXE8</accession>
<evidence type="ECO:0000313" key="5">
    <source>
        <dbReference type="Proteomes" id="UP001375743"/>
    </source>
</evidence>
<dbReference type="SUPFAM" id="SSF52540">
    <property type="entry name" value="P-loop containing nucleoside triphosphate hydrolases"/>
    <property type="match status" value="2"/>
</dbReference>
<reference evidence="4 5" key="1">
    <citation type="submission" date="2024-01" db="EMBL/GenBank/DDBJ databases">
        <title>Multi-omics insights into the function and evolution of sodium benzoate biodegradation pathways in Benzoatithermus flavus gen. nov., sp. nov. from hot spring.</title>
        <authorList>
            <person name="Hu C.-J."/>
            <person name="Li W.-J."/>
        </authorList>
    </citation>
    <scope>NUCLEOTIDE SEQUENCE [LARGE SCALE GENOMIC DNA]</scope>
    <source>
        <strain evidence="4 5">SYSU G07066</strain>
    </source>
</reference>
<dbReference type="PROSITE" id="PS00211">
    <property type="entry name" value="ABC_TRANSPORTER_1"/>
    <property type="match status" value="2"/>
</dbReference>
<dbReference type="PANTHER" id="PTHR43790:SF4">
    <property type="entry name" value="GUANOSINE IMPORT ATP-BINDING PROTEIN NUPO"/>
    <property type="match status" value="1"/>
</dbReference>
<evidence type="ECO:0000259" key="3">
    <source>
        <dbReference type="PROSITE" id="PS50893"/>
    </source>
</evidence>
<dbReference type="InterPro" id="IPR027417">
    <property type="entry name" value="P-loop_NTPase"/>
</dbReference>
<dbReference type="SMART" id="SM00382">
    <property type="entry name" value="AAA"/>
    <property type="match status" value="2"/>
</dbReference>
<dbReference type="InterPro" id="IPR003593">
    <property type="entry name" value="AAA+_ATPase"/>
</dbReference>
<sequence length="520" mass="55766">MIRAAAVPVPAPVVLRLEAISKRFGELLANEAIDLELRRGEILALLGENGAGKTTLMSILFGHYVADSGAVLVADSSGALRPLPPGSPHAALRAGIGMVHQHFALAGNLSVLDNIVLGTEPLWRPKHHRQAARRKLADLMGSAGLEVPLDAPVGSLSVGERQRVEILKALYRDVRVLILDEPTAVLTPQEAERLFLTLERLSAKGLAILFISHKLDEVVRLCRRVAVLRAGRKVAEFATADASPGMIAEAMVGRAVAMPRRESIAPGRVLLELADVEVPGGPHGGRGIADIDLTVHAHEIVGIAGVSGNGQRTFAALLAGLVRPGAGEIRLEGRPWPTGGPRALIAAGIGRTPEDRLSDGIVADLPIAENLVLETYKSRRFQKLGFLRRGRLVEHARELIRAYDVRCEGPGQRIGLLSGGNIQKLLLGRVLELSPRLILADQPTRGLDVGAVAFIHGRLLEARRRGAGIILISEDLDELMRLSDRIAVMYRGRLSETMPATGVTIRQLGLLMTGQVRHAA</sequence>
<feature type="domain" description="ABC transporter" evidence="3">
    <location>
        <begin position="271"/>
        <end position="516"/>
    </location>
</feature>
<keyword evidence="5" id="KW-1185">Reference proteome</keyword>
<evidence type="ECO:0000313" key="4">
    <source>
        <dbReference type="EMBL" id="MEK0085098.1"/>
    </source>
</evidence>
<dbReference type="CDD" id="cd03215">
    <property type="entry name" value="ABC_Carb_Monos_II"/>
    <property type="match status" value="1"/>
</dbReference>
<organism evidence="4 5">
    <name type="scientific">Benzoatithermus flavus</name>
    <dbReference type="NCBI Taxonomy" id="3108223"/>
    <lineage>
        <taxon>Bacteria</taxon>
        <taxon>Pseudomonadati</taxon>
        <taxon>Pseudomonadota</taxon>
        <taxon>Alphaproteobacteria</taxon>
        <taxon>Geminicoccales</taxon>
        <taxon>Geminicoccaceae</taxon>
        <taxon>Benzoatithermus</taxon>
    </lineage>
</organism>
<name>A0ABU8XXE8_9PROT</name>